<evidence type="ECO:0000313" key="1">
    <source>
        <dbReference type="EMBL" id="ELP91619.1"/>
    </source>
</evidence>
<name>A0A0A1U9M2_ENTIV</name>
<dbReference type="KEGG" id="eiv:EIN_205760"/>
<evidence type="ECO:0000313" key="2">
    <source>
        <dbReference type="Proteomes" id="UP000014680"/>
    </source>
</evidence>
<reference evidence="1 2" key="1">
    <citation type="submission" date="2012-10" db="EMBL/GenBank/DDBJ databases">
        <authorList>
            <person name="Zafar N."/>
            <person name="Inman J."/>
            <person name="Hall N."/>
            <person name="Lorenzi H."/>
            <person name="Caler E."/>
        </authorList>
    </citation>
    <scope>NUCLEOTIDE SEQUENCE [LARGE SCALE GENOMIC DNA]</scope>
    <source>
        <strain evidence="1 2">IP1</strain>
    </source>
</reference>
<dbReference type="AlphaFoldDB" id="A0A0A1U9M2"/>
<accession>A0A0A1U9M2</accession>
<proteinExistence type="predicted"/>
<keyword evidence="2" id="KW-1185">Reference proteome</keyword>
<dbReference type="RefSeq" id="XP_004258390.1">
    <property type="nucleotide sequence ID" value="XM_004258342.1"/>
</dbReference>
<protein>
    <submittedName>
        <fullName evidence="1">Uncharacterized protein</fullName>
    </submittedName>
</protein>
<organism evidence="1 2">
    <name type="scientific">Entamoeba invadens IP1</name>
    <dbReference type="NCBI Taxonomy" id="370355"/>
    <lineage>
        <taxon>Eukaryota</taxon>
        <taxon>Amoebozoa</taxon>
        <taxon>Evosea</taxon>
        <taxon>Archamoebae</taxon>
        <taxon>Mastigamoebida</taxon>
        <taxon>Entamoebidae</taxon>
        <taxon>Entamoeba</taxon>
    </lineage>
</organism>
<dbReference type="EMBL" id="KB206455">
    <property type="protein sequence ID" value="ELP91619.1"/>
    <property type="molecule type" value="Genomic_DNA"/>
</dbReference>
<dbReference type="GeneID" id="14890631"/>
<gene>
    <name evidence="1" type="ORF">EIN_205760</name>
</gene>
<sequence length="196" mass="22749">MNFGSAPLSITTLKERERKEHFTYQQSLLIALLNQHAKVTIKRPKKYSTHTSTIPMLFLIEVESSKIDVIALATKRCDLIKKDETAKGIPVQTVKRRFNKNVSAFLRNFLFDACFEFGFFFESKMSKNSMKSIQSEYIQNIYYNGCLIYTKDNILDLGKRIHCELMEKLTDKRTTSFELGELNTKLENYNTTSNDT</sequence>
<dbReference type="VEuPathDB" id="AmoebaDB:EIN_205760"/>
<dbReference type="Proteomes" id="UP000014680">
    <property type="component" value="Unassembled WGS sequence"/>
</dbReference>